<evidence type="ECO:0000256" key="1">
    <source>
        <dbReference type="ARBA" id="ARBA00005995"/>
    </source>
</evidence>
<dbReference type="GO" id="GO:0097621">
    <property type="term" value="F:monoamine oxidase activity"/>
    <property type="evidence" value="ECO:0007669"/>
    <property type="project" value="UniProtKB-EC"/>
</dbReference>
<dbReference type="Gene3D" id="3.50.50.60">
    <property type="entry name" value="FAD/NAD(P)-binding domain"/>
    <property type="match status" value="2"/>
</dbReference>
<comment type="caution">
    <text evidence="5">The sequence shown here is derived from an EMBL/GenBank/DDBJ whole genome shotgun (WGS) entry which is preliminary data.</text>
</comment>
<feature type="domain" description="Amine oxidase" evidence="4">
    <location>
        <begin position="62"/>
        <end position="140"/>
    </location>
</feature>
<dbReference type="SUPFAM" id="SSF51905">
    <property type="entry name" value="FAD/NAD(P)-binding domain"/>
    <property type="match status" value="1"/>
</dbReference>
<sequence length="419" mass="44165">MEDAKVRGGRYEARLVFGKARMCPHRAFTCPTLLGSPPPPPRGAAGMARPLGTSVLIGGGGLSGLSLALHLKRAGIPFLLVEARDRLGGRILSPSLRYGAEAAAFDAGPAWYWPGQPRMVSLVRSLGLTPFEQHSAGASVHEDERGRVSRDAWSGSMAGSLRLDGGFGALVEAMVGELPQEAILLSHRLTKLCREEGNPSSRVVAQVSSMGGDVRIMAECAVLAMPPRVVAQAVDFAGGLPESALGAMGAVPTWMAGQAKLIATFDRPFWREAGLSGDGISRRGPLAEIHDASPRSGGPYALFGFVATPPDGRRDADALKADAKAQLVRMYGPGANAPLEIVVKDWAFEEETATAGDWGRGRGHPAYGLPRALKGLWDGRLLMGSTEVAWESGGFLEGALEAAEAVMDQLPDEVRRCAA</sequence>
<dbReference type="EC" id="1.4.3.4" evidence="2"/>
<evidence type="ECO:0000259" key="4">
    <source>
        <dbReference type="Pfam" id="PF01593"/>
    </source>
</evidence>
<dbReference type="InterPro" id="IPR050703">
    <property type="entry name" value="Flavin_MAO"/>
</dbReference>
<accession>A0A8S1JBG4</accession>
<dbReference type="InterPro" id="IPR002937">
    <property type="entry name" value="Amino_oxidase"/>
</dbReference>
<proteinExistence type="inferred from homology"/>
<feature type="domain" description="Amine oxidase" evidence="4">
    <location>
        <begin position="158"/>
        <end position="404"/>
    </location>
</feature>
<dbReference type="PANTHER" id="PTHR43563">
    <property type="entry name" value="AMINE OXIDASE"/>
    <property type="match status" value="1"/>
</dbReference>
<evidence type="ECO:0000313" key="5">
    <source>
        <dbReference type="EMBL" id="CAD7703440.1"/>
    </source>
</evidence>
<evidence type="ECO:0000256" key="2">
    <source>
        <dbReference type="ARBA" id="ARBA00012804"/>
    </source>
</evidence>
<dbReference type="SUPFAM" id="SSF54373">
    <property type="entry name" value="FAD-linked reductases, C-terminal domain"/>
    <property type="match status" value="1"/>
</dbReference>
<organism evidence="5 6">
    <name type="scientific">Ostreobium quekettii</name>
    <dbReference type="NCBI Taxonomy" id="121088"/>
    <lineage>
        <taxon>Eukaryota</taxon>
        <taxon>Viridiplantae</taxon>
        <taxon>Chlorophyta</taxon>
        <taxon>core chlorophytes</taxon>
        <taxon>Ulvophyceae</taxon>
        <taxon>TCBD clade</taxon>
        <taxon>Bryopsidales</taxon>
        <taxon>Ostreobineae</taxon>
        <taxon>Ostreobiaceae</taxon>
        <taxon>Ostreobium</taxon>
    </lineage>
</organism>
<comment type="catalytic activity">
    <reaction evidence="3">
        <text>a secondary aliphatic amine + O2 + H2O = a primary amine + an aldehyde + H2O2</text>
        <dbReference type="Rhea" id="RHEA:26414"/>
        <dbReference type="ChEBI" id="CHEBI:15377"/>
        <dbReference type="ChEBI" id="CHEBI:15379"/>
        <dbReference type="ChEBI" id="CHEBI:16240"/>
        <dbReference type="ChEBI" id="CHEBI:17478"/>
        <dbReference type="ChEBI" id="CHEBI:58855"/>
        <dbReference type="ChEBI" id="CHEBI:65296"/>
        <dbReference type="EC" id="1.4.3.4"/>
    </reaction>
</comment>
<evidence type="ECO:0000313" key="6">
    <source>
        <dbReference type="Proteomes" id="UP000708148"/>
    </source>
</evidence>
<gene>
    <name evidence="5" type="ORF">OSTQU699_LOCUS8797</name>
</gene>
<comment type="similarity">
    <text evidence="1">Belongs to the flavin monoamine oxidase family.</text>
</comment>
<protein>
    <recommendedName>
        <fullName evidence="2">monoamine oxidase</fullName>
        <ecNumber evidence="2">1.4.3.4</ecNumber>
    </recommendedName>
</protein>
<dbReference type="OrthoDB" id="567300at2759"/>
<dbReference type="EMBL" id="CAJHUC010002229">
    <property type="protein sequence ID" value="CAD7703440.1"/>
    <property type="molecule type" value="Genomic_DNA"/>
</dbReference>
<keyword evidence="6" id="KW-1185">Reference proteome</keyword>
<dbReference type="PANTHER" id="PTHR43563:SF1">
    <property type="entry name" value="AMINE OXIDASE [FLAVIN-CONTAINING] B"/>
    <property type="match status" value="1"/>
</dbReference>
<evidence type="ECO:0000256" key="3">
    <source>
        <dbReference type="ARBA" id="ARBA00048448"/>
    </source>
</evidence>
<dbReference type="Proteomes" id="UP000708148">
    <property type="component" value="Unassembled WGS sequence"/>
</dbReference>
<dbReference type="Pfam" id="PF01593">
    <property type="entry name" value="Amino_oxidase"/>
    <property type="match status" value="2"/>
</dbReference>
<dbReference type="AlphaFoldDB" id="A0A8S1JBG4"/>
<reference evidence="5" key="1">
    <citation type="submission" date="2020-12" db="EMBL/GenBank/DDBJ databases">
        <authorList>
            <person name="Iha C."/>
        </authorList>
    </citation>
    <scope>NUCLEOTIDE SEQUENCE</scope>
</reference>
<dbReference type="InterPro" id="IPR036188">
    <property type="entry name" value="FAD/NAD-bd_sf"/>
</dbReference>
<name>A0A8S1JBG4_9CHLO</name>